<dbReference type="InterPro" id="IPR036514">
    <property type="entry name" value="SGNH_hydro_sf"/>
</dbReference>
<protein>
    <submittedName>
        <fullName evidence="3">Lysophospholipase L1 and related esterases</fullName>
    </submittedName>
</protein>
<dbReference type="Pfam" id="PF13472">
    <property type="entry name" value="Lipase_GDSL_2"/>
    <property type="match status" value="1"/>
</dbReference>
<evidence type="ECO:0000313" key="4">
    <source>
        <dbReference type="Proteomes" id="UP000255213"/>
    </source>
</evidence>
<evidence type="ECO:0000256" key="1">
    <source>
        <dbReference type="SAM" id="Phobius"/>
    </source>
</evidence>
<dbReference type="AlphaFoldDB" id="A0A380IEM5"/>
<gene>
    <name evidence="3" type="ORF">NCTC12957_01114</name>
</gene>
<sequence length="288" mass="32392">MPGPFSYAMNSRTFLHHVLFFFISLLGFLFFFQFLIPTAKPRLEQGKNGAGEVRNFYYVALGDSLTQGVGDKTAQGGFVPLLAQGLSNQYAYQVSYDNYGVSGNTSQQILKRMEEPEIVASLAKADMMTLTVGGNDLRQTILDNITNLEISVFDAPAQKYSKRLLEIIDKARADNPHLPIYVIGIYNPFYLNFPELTEMQTVVDNWNQVTASTIEKLDGVYFVPINDLLYKGLDGEKGISQSHSMPSKVVNNLLAEEDSFHPNNTGYEIMNKAVMEAIRETKEEWKNQ</sequence>
<dbReference type="InterPro" id="IPR051532">
    <property type="entry name" value="Ester_Hydrolysis_Enzymes"/>
</dbReference>
<dbReference type="GO" id="GO:0004622">
    <property type="term" value="F:phosphatidylcholine lysophospholipase activity"/>
    <property type="evidence" value="ECO:0007669"/>
    <property type="project" value="TreeGrafter"/>
</dbReference>
<feature type="transmembrane region" description="Helical" evidence="1">
    <location>
        <begin position="14"/>
        <end position="36"/>
    </location>
</feature>
<dbReference type="PANTHER" id="PTHR30383">
    <property type="entry name" value="THIOESTERASE 1/PROTEASE 1/LYSOPHOSPHOLIPASE L1"/>
    <property type="match status" value="1"/>
</dbReference>
<organism evidence="3 4">
    <name type="scientific">Streptococcus acidominimus</name>
    <dbReference type="NCBI Taxonomy" id="1326"/>
    <lineage>
        <taxon>Bacteria</taxon>
        <taxon>Bacillati</taxon>
        <taxon>Bacillota</taxon>
        <taxon>Bacilli</taxon>
        <taxon>Lactobacillales</taxon>
        <taxon>Streptococcaceae</taxon>
        <taxon>Streptococcus</taxon>
    </lineage>
</organism>
<dbReference type="EMBL" id="UHEN01000001">
    <property type="protein sequence ID" value="SUN07319.1"/>
    <property type="molecule type" value="Genomic_DNA"/>
</dbReference>
<name>A0A380IEM5_STRAI</name>
<dbReference type="Proteomes" id="UP000255213">
    <property type="component" value="Unassembled WGS sequence"/>
</dbReference>
<accession>A0A380IEM5</accession>
<keyword evidence="1" id="KW-0472">Membrane</keyword>
<feature type="domain" description="SGNH hydrolase-type esterase" evidence="2">
    <location>
        <begin position="60"/>
        <end position="269"/>
    </location>
</feature>
<evidence type="ECO:0000313" key="3">
    <source>
        <dbReference type="EMBL" id="SUN07319.1"/>
    </source>
</evidence>
<keyword evidence="1" id="KW-0812">Transmembrane</keyword>
<proteinExistence type="predicted"/>
<keyword evidence="1" id="KW-1133">Transmembrane helix</keyword>
<dbReference type="InterPro" id="IPR013830">
    <property type="entry name" value="SGNH_hydro"/>
</dbReference>
<dbReference type="PANTHER" id="PTHR30383:SF27">
    <property type="entry name" value="SPORE GERMINATION LIPASE LIPC"/>
    <property type="match status" value="1"/>
</dbReference>
<dbReference type="Gene3D" id="3.40.50.1110">
    <property type="entry name" value="SGNH hydrolase"/>
    <property type="match status" value="1"/>
</dbReference>
<evidence type="ECO:0000259" key="2">
    <source>
        <dbReference type="Pfam" id="PF13472"/>
    </source>
</evidence>
<reference evidence="3 4" key="1">
    <citation type="submission" date="2018-06" db="EMBL/GenBank/DDBJ databases">
        <authorList>
            <consortium name="Pathogen Informatics"/>
            <person name="Doyle S."/>
        </authorList>
    </citation>
    <scope>NUCLEOTIDE SEQUENCE [LARGE SCALE GENOMIC DNA]</scope>
    <source>
        <strain evidence="3 4">NCTC12957</strain>
    </source>
</reference>
<dbReference type="CDD" id="cd04506">
    <property type="entry name" value="SGNH_hydrolase_YpmR_like"/>
    <property type="match status" value="1"/>
</dbReference>
<dbReference type="SUPFAM" id="SSF52266">
    <property type="entry name" value="SGNH hydrolase"/>
    <property type="match status" value="1"/>
</dbReference>